<dbReference type="RefSeq" id="WP_153415248.1">
    <property type="nucleotide sequence ID" value="NZ_WEGK01000020.1"/>
</dbReference>
<protein>
    <recommendedName>
        <fullName evidence="1">HTH marR-type domain-containing protein</fullName>
    </recommendedName>
</protein>
<dbReference type="InterPro" id="IPR000835">
    <property type="entry name" value="HTH_MarR-typ"/>
</dbReference>
<reference evidence="2 3" key="1">
    <citation type="submission" date="2019-10" db="EMBL/GenBank/DDBJ databases">
        <title>Nocardia macrotermitis sp. nov. and Nocardia aurantia sp. nov., isolated from the gut of fungus growing-termite Macrotermes natalensis.</title>
        <authorList>
            <person name="Benndorf R."/>
            <person name="Schwitalla J."/>
            <person name="Martin K."/>
            <person name="De Beer W."/>
            <person name="Kaster A.-K."/>
            <person name="Vollmers J."/>
            <person name="Poulsen M."/>
            <person name="Beemelmanns C."/>
        </authorList>
    </citation>
    <scope>NUCLEOTIDE SEQUENCE [LARGE SCALE GENOMIC DNA]</scope>
    <source>
        <strain evidence="2 3">RB20</strain>
    </source>
</reference>
<dbReference type="AlphaFoldDB" id="A0A7K0DCW9"/>
<dbReference type="PRINTS" id="PR00598">
    <property type="entry name" value="HTHMARR"/>
</dbReference>
<dbReference type="InterPro" id="IPR036388">
    <property type="entry name" value="WH-like_DNA-bd_sf"/>
</dbReference>
<dbReference type="GO" id="GO:0006950">
    <property type="term" value="P:response to stress"/>
    <property type="evidence" value="ECO:0007669"/>
    <property type="project" value="TreeGrafter"/>
</dbReference>
<dbReference type="GO" id="GO:0003700">
    <property type="term" value="F:DNA-binding transcription factor activity"/>
    <property type="evidence" value="ECO:0007669"/>
    <property type="project" value="InterPro"/>
</dbReference>
<dbReference type="InterPro" id="IPR039422">
    <property type="entry name" value="MarR/SlyA-like"/>
</dbReference>
<organism evidence="2 3">
    <name type="scientific">Nocardia macrotermitis</name>
    <dbReference type="NCBI Taxonomy" id="2585198"/>
    <lineage>
        <taxon>Bacteria</taxon>
        <taxon>Bacillati</taxon>
        <taxon>Actinomycetota</taxon>
        <taxon>Actinomycetes</taxon>
        <taxon>Mycobacteriales</taxon>
        <taxon>Nocardiaceae</taxon>
        <taxon>Nocardia</taxon>
    </lineage>
</organism>
<evidence type="ECO:0000313" key="3">
    <source>
        <dbReference type="Proteomes" id="UP000438448"/>
    </source>
</evidence>
<comment type="caution">
    <text evidence="2">The sequence shown here is derived from an EMBL/GenBank/DDBJ whole genome shotgun (WGS) entry which is preliminary data.</text>
</comment>
<accession>A0A7K0DCW9</accession>
<dbReference type="Pfam" id="PF12802">
    <property type="entry name" value="MarR_2"/>
    <property type="match status" value="1"/>
</dbReference>
<gene>
    <name evidence="2" type="ORF">NRB20_65990</name>
</gene>
<feature type="domain" description="HTH marR-type" evidence="1">
    <location>
        <begin position="29"/>
        <end position="160"/>
    </location>
</feature>
<dbReference type="Gene3D" id="1.10.10.10">
    <property type="entry name" value="Winged helix-like DNA-binding domain superfamily/Winged helix DNA-binding domain"/>
    <property type="match status" value="1"/>
</dbReference>
<dbReference type="SMART" id="SM00347">
    <property type="entry name" value="HTH_MARR"/>
    <property type="match status" value="1"/>
</dbReference>
<evidence type="ECO:0000313" key="2">
    <source>
        <dbReference type="EMBL" id="MQY23469.1"/>
    </source>
</evidence>
<dbReference type="OrthoDB" id="4463574at2"/>
<name>A0A7K0DCW9_9NOCA</name>
<keyword evidence="3" id="KW-1185">Reference proteome</keyword>
<dbReference type="InterPro" id="IPR036390">
    <property type="entry name" value="WH_DNA-bd_sf"/>
</dbReference>
<dbReference type="PROSITE" id="PS50995">
    <property type="entry name" value="HTH_MARR_2"/>
    <property type="match status" value="1"/>
</dbReference>
<dbReference type="SUPFAM" id="SSF46785">
    <property type="entry name" value="Winged helix' DNA-binding domain"/>
    <property type="match status" value="1"/>
</dbReference>
<dbReference type="Proteomes" id="UP000438448">
    <property type="component" value="Unassembled WGS sequence"/>
</dbReference>
<evidence type="ECO:0000259" key="1">
    <source>
        <dbReference type="PROSITE" id="PS50995"/>
    </source>
</evidence>
<dbReference type="EMBL" id="WEGK01000020">
    <property type="protein sequence ID" value="MQY23469.1"/>
    <property type="molecule type" value="Genomic_DNA"/>
</dbReference>
<dbReference type="PANTHER" id="PTHR33164">
    <property type="entry name" value="TRANSCRIPTIONAL REGULATOR, MARR FAMILY"/>
    <property type="match status" value="1"/>
</dbReference>
<dbReference type="PANTHER" id="PTHR33164:SF99">
    <property type="entry name" value="MARR FAMILY REGULATORY PROTEIN"/>
    <property type="match status" value="1"/>
</dbReference>
<proteinExistence type="predicted"/>
<sequence length="167" mass="18211">MGESGHTGDVLAAGCRGDGFDPLTASDSSPDLVTSLLHVTRMFNHLQTTVAERHGLTAMQSRLLCVLLTEPKGMAALADMFQVERAALTGLVDRAEQRDLVQRQPVVGDRRAVQVALTATGRQTAHAFHTEFTTEVGDLLTDIPDADRDRLRRTLLSILTNGRRPPR</sequence>